<name>A0ABT7K2T6_9HYPH</name>
<evidence type="ECO:0000313" key="4">
    <source>
        <dbReference type="Proteomes" id="UP001172645"/>
    </source>
</evidence>
<keyword evidence="1" id="KW-0175">Coiled coil</keyword>
<feature type="region of interest" description="Disordered" evidence="2">
    <location>
        <begin position="11"/>
        <end position="34"/>
    </location>
</feature>
<feature type="coiled-coil region" evidence="1">
    <location>
        <begin position="157"/>
        <end position="184"/>
    </location>
</feature>
<organism evidence="3 4">
    <name type="scientific">Rhizobium mayense</name>
    <dbReference type="NCBI Taxonomy" id="1312184"/>
    <lineage>
        <taxon>Bacteria</taxon>
        <taxon>Pseudomonadati</taxon>
        <taxon>Pseudomonadota</taxon>
        <taxon>Alphaproteobacteria</taxon>
        <taxon>Hyphomicrobiales</taxon>
        <taxon>Rhizobiaceae</taxon>
        <taxon>Rhizobium/Agrobacterium group</taxon>
        <taxon>Rhizobium</taxon>
    </lineage>
</organism>
<feature type="region of interest" description="Disordered" evidence="2">
    <location>
        <begin position="103"/>
        <end position="131"/>
    </location>
</feature>
<evidence type="ECO:0000256" key="1">
    <source>
        <dbReference type="SAM" id="Coils"/>
    </source>
</evidence>
<dbReference type="RefSeq" id="WP_285872335.1">
    <property type="nucleotide sequence ID" value="NZ_JARFYM010000035.1"/>
</dbReference>
<sequence length="199" mass="22230">MKSPWKFLVRLTSRRPPARETSIGHGADTDASQIDRQEALELPLNRTERTLGSGLDENRSVELVATDPTEFEPEVDAAGAASAPVDVDEVQEPALPELRWSNAEASALPLESETSKQPRRIPQTKKPTHAKRIHADMAVQNAAVAGDNQIAQSSSRREAFFDEMARLDEEIKQLRSQLAQKLLLQNDQLKKMLERFEIP</sequence>
<protein>
    <submittedName>
        <fullName evidence="3">Uncharacterized protein</fullName>
    </submittedName>
</protein>
<proteinExistence type="predicted"/>
<dbReference type="Proteomes" id="UP001172645">
    <property type="component" value="Unassembled WGS sequence"/>
</dbReference>
<dbReference type="EMBL" id="JARFYM010000035">
    <property type="protein sequence ID" value="MDL2402914.1"/>
    <property type="molecule type" value="Genomic_DNA"/>
</dbReference>
<reference evidence="3" key="1">
    <citation type="submission" date="2023-06" db="EMBL/GenBank/DDBJ databases">
        <title>Phylogenetic Diversity of Rhizobium strains.</title>
        <authorList>
            <person name="Moura F.T."/>
            <person name="Helene L.C.F."/>
            <person name="Hungria M."/>
        </authorList>
    </citation>
    <scope>NUCLEOTIDE SEQUENCE</scope>
    <source>
        <strain evidence="3">CCGE526</strain>
    </source>
</reference>
<evidence type="ECO:0000256" key="2">
    <source>
        <dbReference type="SAM" id="MobiDB-lite"/>
    </source>
</evidence>
<feature type="compositionally biased region" description="Basic residues" evidence="2">
    <location>
        <begin position="117"/>
        <end position="131"/>
    </location>
</feature>
<accession>A0ABT7K2T6</accession>
<gene>
    <name evidence="3" type="ORF">PY649_28870</name>
</gene>
<evidence type="ECO:0000313" key="3">
    <source>
        <dbReference type="EMBL" id="MDL2402914.1"/>
    </source>
</evidence>
<keyword evidence="4" id="KW-1185">Reference proteome</keyword>
<comment type="caution">
    <text evidence="3">The sequence shown here is derived from an EMBL/GenBank/DDBJ whole genome shotgun (WGS) entry which is preliminary data.</text>
</comment>